<evidence type="ECO:0000259" key="5">
    <source>
        <dbReference type="PROSITE" id="PS50931"/>
    </source>
</evidence>
<keyword evidence="7" id="KW-1185">Reference proteome</keyword>
<dbReference type="EMBL" id="JOKM01000072">
    <property type="protein sequence ID" value="KGB22775.1"/>
    <property type="molecule type" value="Genomic_DNA"/>
</dbReference>
<dbReference type="Gene3D" id="1.10.10.10">
    <property type="entry name" value="Winged helix-like DNA-binding domain superfamily/Winged helix DNA-binding domain"/>
    <property type="match status" value="1"/>
</dbReference>
<dbReference type="STRING" id="104102.AtDm6_2010"/>
<reference evidence="6 7" key="1">
    <citation type="submission" date="2014-06" db="EMBL/GenBank/DDBJ databases">
        <title>Functional and comparative genomic analyses of the Drosophila gut microbiota identify candidate symbiosis factors.</title>
        <authorList>
            <person name="Newell P.D."/>
            <person name="Chaston J.M."/>
            <person name="Douglas A.E."/>
        </authorList>
    </citation>
    <scope>NUCLEOTIDE SEQUENCE [LARGE SCALE GENOMIC DNA]</scope>
    <source>
        <strain evidence="6 7">DmCS_006</strain>
    </source>
</reference>
<feature type="domain" description="HTH lysR-type" evidence="5">
    <location>
        <begin position="8"/>
        <end position="65"/>
    </location>
</feature>
<dbReference type="InterPro" id="IPR036388">
    <property type="entry name" value="WH-like_DNA-bd_sf"/>
</dbReference>
<dbReference type="GO" id="GO:0003700">
    <property type="term" value="F:DNA-binding transcription factor activity"/>
    <property type="evidence" value="ECO:0007669"/>
    <property type="project" value="InterPro"/>
</dbReference>
<dbReference type="PATRIC" id="fig|104102.7.peg.1986"/>
<proteinExistence type="inferred from homology"/>
<dbReference type="PRINTS" id="PR00039">
    <property type="entry name" value="HTHLYSR"/>
</dbReference>
<dbReference type="PANTHER" id="PTHR30537">
    <property type="entry name" value="HTH-TYPE TRANSCRIPTIONAL REGULATOR"/>
    <property type="match status" value="1"/>
</dbReference>
<keyword evidence="3" id="KW-0238">DNA-binding</keyword>
<dbReference type="InterPro" id="IPR036390">
    <property type="entry name" value="WH_DNA-bd_sf"/>
</dbReference>
<evidence type="ECO:0000256" key="1">
    <source>
        <dbReference type="ARBA" id="ARBA00009437"/>
    </source>
</evidence>
<comment type="similarity">
    <text evidence="1">Belongs to the LysR transcriptional regulatory family.</text>
</comment>
<accession>A0A094YL92</accession>
<keyword evidence="2" id="KW-0805">Transcription regulation</keyword>
<dbReference type="InterPro" id="IPR058163">
    <property type="entry name" value="LysR-type_TF_proteobact-type"/>
</dbReference>
<dbReference type="PROSITE" id="PS50931">
    <property type="entry name" value="HTH_LYSR"/>
    <property type="match status" value="1"/>
</dbReference>
<dbReference type="Pfam" id="PF00126">
    <property type="entry name" value="HTH_1"/>
    <property type="match status" value="1"/>
</dbReference>
<organism evidence="6 7">
    <name type="scientific">Acetobacter tropicalis</name>
    <dbReference type="NCBI Taxonomy" id="104102"/>
    <lineage>
        <taxon>Bacteria</taxon>
        <taxon>Pseudomonadati</taxon>
        <taxon>Pseudomonadota</taxon>
        <taxon>Alphaproteobacteria</taxon>
        <taxon>Acetobacterales</taxon>
        <taxon>Acetobacteraceae</taxon>
        <taxon>Acetobacter</taxon>
    </lineage>
</organism>
<dbReference type="RefSeq" id="WP_035380390.1">
    <property type="nucleotide sequence ID" value="NZ_JACAOJ010000009.1"/>
</dbReference>
<dbReference type="Pfam" id="PF03466">
    <property type="entry name" value="LysR_substrate"/>
    <property type="match status" value="1"/>
</dbReference>
<dbReference type="InterPro" id="IPR005119">
    <property type="entry name" value="LysR_subst-bd"/>
</dbReference>
<evidence type="ECO:0000256" key="2">
    <source>
        <dbReference type="ARBA" id="ARBA00023015"/>
    </source>
</evidence>
<evidence type="ECO:0000313" key="6">
    <source>
        <dbReference type="EMBL" id="KGB22775.1"/>
    </source>
</evidence>
<dbReference type="GO" id="GO:0043565">
    <property type="term" value="F:sequence-specific DNA binding"/>
    <property type="evidence" value="ECO:0007669"/>
    <property type="project" value="TreeGrafter"/>
</dbReference>
<protein>
    <submittedName>
        <fullName evidence="6">Regulatory protein, LysR:LysR, substrate-binding</fullName>
    </submittedName>
</protein>
<dbReference type="PANTHER" id="PTHR30537:SF26">
    <property type="entry name" value="GLYCINE CLEAVAGE SYSTEM TRANSCRIPTIONAL ACTIVATOR"/>
    <property type="match status" value="1"/>
</dbReference>
<dbReference type="InterPro" id="IPR000847">
    <property type="entry name" value="LysR_HTH_N"/>
</dbReference>
<dbReference type="FunFam" id="1.10.10.10:FF:000001">
    <property type="entry name" value="LysR family transcriptional regulator"/>
    <property type="match status" value="1"/>
</dbReference>
<sequence length="310" mass="35093">MTPNQVEYLLRSLRLLETVGRCGSFSAAALELGMSQPAVSQQIAQLEKILGVTLFERRHRGVSSTDNGKALYTTVTEVLSKIHTVMDKIYEQNTREKLTVLTDYGFAANWLLPRLSDFEEQCPDVDISLLTTQVQQDRKPDQHTPPADLSILFGEKPQVPEQESFCLFSEEIYPVCSPNYLEQAGPFTKHVDIARGRLLHLSGPDRKWFTWEDWFKAVSLPTRSSIPLKNSLSFGNYPLLLQAVLQGQGIGLGWRPLIDDLLGTKQIVPIYAEPLRSSRGYFVSVIQKKKEHTAFFIEWIIREAQKNAAI</sequence>
<dbReference type="GeneID" id="89477357"/>
<dbReference type="AlphaFoldDB" id="A0A094YL92"/>
<dbReference type="SUPFAM" id="SSF46785">
    <property type="entry name" value="Winged helix' DNA-binding domain"/>
    <property type="match status" value="1"/>
</dbReference>
<dbReference type="SUPFAM" id="SSF53850">
    <property type="entry name" value="Periplasmic binding protein-like II"/>
    <property type="match status" value="1"/>
</dbReference>
<evidence type="ECO:0000313" key="7">
    <source>
        <dbReference type="Proteomes" id="UP000029448"/>
    </source>
</evidence>
<dbReference type="Proteomes" id="UP000029448">
    <property type="component" value="Unassembled WGS sequence"/>
</dbReference>
<dbReference type="Gene3D" id="3.40.190.10">
    <property type="entry name" value="Periplasmic binding protein-like II"/>
    <property type="match status" value="2"/>
</dbReference>
<evidence type="ECO:0000256" key="3">
    <source>
        <dbReference type="ARBA" id="ARBA00023125"/>
    </source>
</evidence>
<name>A0A094YL92_9PROT</name>
<comment type="caution">
    <text evidence="6">The sequence shown here is derived from an EMBL/GenBank/DDBJ whole genome shotgun (WGS) entry which is preliminary data.</text>
</comment>
<dbReference type="GO" id="GO:0006351">
    <property type="term" value="P:DNA-templated transcription"/>
    <property type="evidence" value="ECO:0007669"/>
    <property type="project" value="TreeGrafter"/>
</dbReference>
<gene>
    <name evidence="6" type="ORF">AtDm6_2010</name>
</gene>
<keyword evidence="4" id="KW-0804">Transcription</keyword>
<evidence type="ECO:0000256" key="4">
    <source>
        <dbReference type="ARBA" id="ARBA00023163"/>
    </source>
</evidence>